<protein>
    <submittedName>
        <fullName evidence="2">Uncharacterized protein</fullName>
    </submittedName>
</protein>
<feature type="region of interest" description="Disordered" evidence="1">
    <location>
        <begin position="33"/>
        <end position="60"/>
    </location>
</feature>
<evidence type="ECO:0000313" key="3">
    <source>
        <dbReference type="Proteomes" id="UP001187221"/>
    </source>
</evidence>
<reference evidence="2 3" key="1">
    <citation type="submission" date="2023-06" db="EMBL/GenBank/DDBJ databases">
        <title>Draft genome sequence of Novosphingobium sp. strain IK01.</title>
        <authorList>
            <person name="Hatamoto M."/>
            <person name="Ikarashi T."/>
            <person name="Yamaguchi T."/>
        </authorList>
    </citation>
    <scope>NUCLEOTIDE SEQUENCE [LARGE SCALE GENOMIC DNA]</scope>
    <source>
        <strain evidence="2 3">IK01</strain>
    </source>
</reference>
<dbReference type="Proteomes" id="UP001187221">
    <property type="component" value="Unassembled WGS sequence"/>
</dbReference>
<accession>A0ABQ6P8C1</accession>
<evidence type="ECO:0000256" key="1">
    <source>
        <dbReference type="SAM" id="MobiDB-lite"/>
    </source>
</evidence>
<proteinExistence type="predicted"/>
<organism evidence="2 3">
    <name type="scientific">Novosphingobium pituita</name>
    <dbReference type="NCBI Taxonomy" id="3056842"/>
    <lineage>
        <taxon>Bacteria</taxon>
        <taxon>Pseudomonadati</taxon>
        <taxon>Pseudomonadota</taxon>
        <taxon>Alphaproteobacteria</taxon>
        <taxon>Sphingomonadales</taxon>
        <taxon>Sphingomonadaceae</taxon>
        <taxon>Novosphingobium</taxon>
    </lineage>
</organism>
<evidence type="ECO:0000313" key="2">
    <source>
        <dbReference type="EMBL" id="GMM61495.1"/>
    </source>
</evidence>
<dbReference type="EMBL" id="BTFW01000001">
    <property type="protein sequence ID" value="GMM61495.1"/>
    <property type="molecule type" value="Genomic_DNA"/>
</dbReference>
<gene>
    <name evidence="2" type="ORF">NUTIK01_22720</name>
</gene>
<name>A0ABQ6P8C1_9SPHN</name>
<keyword evidence="3" id="KW-1185">Reference proteome</keyword>
<comment type="caution">
    <text evidence="2">The sequence shown here is derived from an EMBL/GenBank/DDBJ whole genome shotgun (WGS) entry which is preliminary data.</text>
</comment>
<sequence>MLRLDRFPSLWLGITPTGRMDLAPVVFAPPRKPAMGGPSFDQMNGAASGSKKKTPFNAVA</sequence>